<dbReference type="Pfam" id="PF00048">
    <property type="entry name" value="IL8"/>
    <property type="match status" value="1"/>
</dbReference>
<dbReference type="PANTHER" id="PTHR12015">
    <property type="entry name" value="SMALL INDUCIBLE CYTOKINE A"/>
    <property type="match status" value="1"/>
</dbReference>
<dbReference type="GO" id="GO:0006955">
    <property type="term" value="P:immune response"/>
    <property type="evidence" value="ECO:0007669"/>
    <property type="project" value="InterPro"/>
</dbReference>
<evidence type="ECO:0000259" key="4">
    <source>
        <dbReference type="SMART" id="SM00199"/>
    </source>
</evidence>
<dbReference type="GO" id="GO:0005615">
    <property type="term" value="C:extracellular space"/>
    <property type="evidence" value="ECO:0007669"/>
    <property type="project" value="UniProtKB-KW"/>
</dbReference>
<proteinExistence type="predicted"/>
<dbReference type="KEGG" id="lcf:127138917"/>
<name>A0AAJ7LUJ8_LATCA</name>
<feature type="region of interest" description="Disordered" evidence="2">
    <location>
        <begin position="114"/>
        <end position="135"/>
    </location>
</feature>
<feature type="compositionally biased region" description="Basic and acidic residues" evidence="2">
    <location>
        <begin position="116"/>
        <end position="135"/>
    </location>
</feature>
<dbReference type="CDD" id="cd00272">
    <property type="entry name" value="Chemokine_CC"/>
    <property type="match status" value="1"/>
</dbReference>
<dbReference type="InterPro" id="IPR036048">
    <property type="entry name" value="Interleukin_8-like_sf"/>
</dbReference>
<dbReference type="Proteomes" id="UP000694890">
    <property type="component" value="Linkage group LG4"/>
</dbReference>
<evidence type="ECO:0000256" key="1">
    <source>
        <dbReference type="ARBA" id="ARBA00022514"/>
    </source>
</evidence>
<dbReference type="InterPro" id="IPR039809">
    <property type="entry name" value="Chemokine_b/g/d"/>
</dbReference>
<dbReference type="RefSeq" id="XP_018532503.1">
    <property type="nucleotide sequence ID" value="XM_018676987.2"/>
</dbReference>
<dbReference type="AlphaFoldDB" id="A0AAJ7LUJ8"/>
<feature type="chain" id="PRO_5042509297" evidence="3">
    <location>
        <begin position="23"/>
        <end position="212"/>
    </location>
</feature>
<dbReference type="PANTHER" id="PTHR12015:SF177">
    <property type="entry name" value="CHEMOKINE INTERLEUKIN-8-LIKE DOMAIN-CONTAINING PROTEIN"/>
    <property type="match status" value="1"/>
</dbReference>
<keyword evidence="3" id="KW-0732">Signal</keyword>
<dbReference type="Gene3D" id="2.40.50.40">
    <property type="match status" value="1"/>
</dbReference>
<evidence type="ECO:0000256" key="3">
    <source>
        <dbReference type="SAM" id="SignalP"/>
    </source>
</evidence>
<feature type="signal peptide" evidence="3">
    <location>
        <begin position="1"/>
        <end position="22"/>
    </location>
</feature>
<dbReference type="SMART" id="SM00199">
    <property type="entry name" value="SCY"/>
    <property type="match status" value="1"/>
</dbReference>
<sequence length="212" mass="23038">MRSSLGLACLRCFITWMSLVHATHGPMLSCCLRWSKTIVPLNRIKHYIIQTEGICPRNAVVFLTQSGLRLCADPGSDWAKRAMQKLNEKARALLKVKQNEQESTGGITAAMSTTPKMEHERRAGQERGGKGRGGEVLKVEQNEEGLTSGITTAMSTTPILHHAGRAGQERGGKGRGGEVLKVEQNEEGLTSGITAAVEQNEGSMWLCLLANQ</sequence>
<reference evidence="6" key="1">
    <citation type="submission" date="2025-08" db="UniProtKB">
        <authorList>
            <consortium name="RefSeq"/>
        </authorList>
    </citation>
    <scope>IDENTIFICATION</scope>
    <source>
        <tissue evidence="6">Brain</tissue>
    </source>
</reference>
<evidence type="ECO:0000313" key="5">
    <source>
        <dbReference type="Proteomes" id="UP000694890"/>
    </source>
</evidence>
<dbReference type="GeneID" id="127138917"/>
<accession>A0AAJ7LUJ8</accession>
<feature type="domain" description="Chemokine interleukin-8-like" evidence="4">
    <location>
        <begin position="27"/>
        <end position="86"/>
    </location>
</feature>
<gene>
    <name evidence="6" type="primary">LOC127138917</name>
</gene>
<protein>
    <submittedName>
        <fullName evidence="6">Uncharacterized protein LOC127138917</fullName>
    </submittedName>
</protein>
<dbReference type="GO" id="GO:0008009">
    <property type="term" value="F:chemokine activity"/>
    <property type="evidence" value="ECO:0007669"/>
    <property type="project" value="InterPro"/>
</dbReference>
<dbReference type="SUPFAM" id="SSF54117">
    <property type="entry name" value="Interleukin 8-like chemokines"/>
    <property type="match status" value="1"/>
</dbReference>
<organism evidence="5 6">
    <name type="scientific">Lates calcarifer</name>
    <name type="common">Barramundi</name>
    <name type="synonym">Holocentrus calcarifer</name>
    <dbReference type="NCBI Taxonomy" id="8187"/>
    <lineage>
        <taxon>Eukaryota</taxon>
        <taxon>Metazoa</taxon>
        <taxon>Chordata</taxon>
        <taxon>Craniata</taxon>
        <taxon>Vertebrata</taxon>
        <taxon>Euteleostomi</taxon>
        <taxon>Actinopterygii</taxon>
        <taxon>Neopterygii</taxon>
        <taxon>Teleostei</taxon>
        <taxon>Neoteleostei</taxon>
        <taxon>Acanthomorphata</taxon>
        <taxon>Carangaria</taxon>
        <taxon>Carangaria incertae sedis</taxon>
        <taxon>Centropomidae</taxon>
        <taxon>Lates</taxon>
    </lineage>
</organism>
<evidence type="ECO:0000256" key="2">
    <source>
        <dbReference type="SAM" id="MobiDB-lite"/>
    </source>
</evidence>
<keyword evidence="1" id="KW-0202">Cytokine</keyword>
<dbReference type="InterPro" id="IPR001811">
    <property type="entry name" value="Chemokine_IL8-like_dom"/>
</dbReference>
<evidence type="ECO:0000313" key="6">
    <source>
        <dbReference type="RefSeq" id="XP_018532503.1"/>
    </source>
</evidence>